<dbReference type="Pfam" id="PF06262">
    <property type="entry name" value="Zincin_1"/>
    <property type="match status" value="1"/>
</dbReference>
<protein>
    <submittedName>
        <fullName evidence="1">Possibl zinc metallo-peptidase</fullName>
    </submittedName>
</protein>
<gene>
    <name evidence="1" type="ORF">Pan97_31920</name>
</gene>
<dbReference type="AlphaFoldDB" id="A0A518CA92"/>
<dbReference type="InterPro" id="IPR010428">
    <property type="entry name" value="Zincin_1"/>
</dbReference>
<dbReference type="CDD" id="cd12952">
    <property type="entry name" value="MMP_ACEL2062"/>
    <property type="match status" value="1"/>
</dbReference>
<dbReference type="InterPro" id="IPR038555">
    <property type="entry name" value="Zincin_1_sf"/>
</dbReference>
<dbReference type="SUPFAM" id="SSF55486">
    <property type="entry name" value="Metalloproteases ('zincins'), catalytic domain"/>
    <property type="match status" value="1"/>
</dbReference>
<accession>A0A518CA92</accession>
<dbReference type="Proteomes" id="UP000318626">
    <property type="component" value="Chromosome"/>
</dbReference>
<reference evidence="2" key="1">
    <citation type="submission" date="2019-02" db="EMBL/GenBank/DDBJ databases">
        <title>Deep-cultivation of Planctomycetes and their phenomic and genomic characterization uncovers novel biology.</title>
        <authorList>
            <person name="Wiegand S."/>
            <person name="Jogler M."/>
            <person name="Boedeker C."/>
            <person name="Pinto D."/>
            <person name="Vollmers J."/>
            <person name="Rivas-Marin E."/>
            <person name="Kohn T."/>
            <person name="Peeters S.H."/>
            <person name="Heuer A."/>
            <person name="Rast P."/>
            <person name="Oberbeckmann S."/>
            <person name="Bunk B."/>
            <person name="Jeske O."/>
            <person name="Meyerdierks A."/>
            <person name="Storesund J.E."/>
            <person name="Kallscheuer N."/>
            <person name="Luecker S."/>
            <person name="Lage O.M."/>
            <person name="Pohl T."/>
            <person name="Merkel B.J."/>
            <person name="Hornburger P."/>
            <person name="Mueller R.-W."/>
            <person name="Bruemmer F."/>
            <person name="Labrenz M."/>
            <person name="Spormann A.M."/>
            <person name="Op den Camp H."/>
            <person name="Overmann J."/>
            <person name="Amann R."/>
            <person name="Jetten M.S.M."/>
            <person name="Mascher T."/>
            <person name="Medema M.H."/>
            <person name="Devos D.P."/>
            <person name="Kaster A.-K."/>
            <person name="Ovreas L."/>
            <person name="Rohde M."/>
            <person name="Galperin M.Y."/>
            <person name="Jogler C."/>
        </authorList>
    </citation>
    <scope>NUCLEOTIDE SEQUENCE [LARGE SCALE GENOMIC DNA]</scope>
    <source>
        <strain evidence="2">Pan97</strain>
    </source>
</reference>
<evidence type="ECO:0000313" key="1">
    <source>
        <dbReference type="EMBL" id="QDU76147.1"/>
    </source>
</evidence>
<keyword evidence="2" id="KW-1185">Reference proteome</keyword>
<organism evidence="1 2">
    <name type="scientific">Bremerella volcania</name>
    <dbReference type="NCBI Taxonomy" id="2527984"/>
    <lineage>
        <taxon>Bacteria</taxon>
        <taxon>Pseudomonadati</taxon>
        <taxon>Planctomycetota</taxon>
        <taxon>Planctomycetia</taxon>
        <taxon>Pirellulales</taxon>
        <taxon>Pirellulaceae</taxon>
        <taxon>Bremerella</taxon>
    </lineage>
</organism>
<name>A0A518CA92_9BACT</name>
<dbReference type="EMBL" id="CP036289">
    <property type="protein sequence ID" value="QDU76147.1"/>
    <property type="molecule type" value="Genomic_DNA"/>
</dbReference>
<evidence type="ECO:0000313" key="2">
    <source>
        <dbReference type="Proteomes" id="UP000318626"/>
    </source>
</evidence>
<sequence length="155" mass="17344">MRGVANPCLKPIIEGIFTQAMGRPMDQQSREYFDLHLESVLANLPESIATLLDRVPMIVEDYPSDALVRKLGLRSRQQLCGLYTGIPLTNRSIEGPPVPSDAIQIFREGILSQTRYVNGQITAVGLREQIRITILHELGHHFGMTEEDLDELGYG</sequence>
<dbReference type="KEGG" id="bvo:Pan97_31920"/>
<proteinExistence type="predicted"/>
<dbReference type="Gene3D" id="3.30.2010.20">
    <property type="match status" value="1"/>
</dbReference>